<name>A0A9D5DJU3_9CRYT</name>
<evidence type="ECO:0000256" key="1">
    <source>
        <dbReference type="SAM" id="Coils"/>
    </source>
</evidence>
<reference evidence="2" key="1">
    <citation type="submission" date="2022-10" db="EMBL/GenBank/DDBJ databases">
        <title>Adaptive evolution leads to modifications in subtelomeric GC content in a zoonotic Cryptosporidium species.</title>
        <authorList>
            <person name="Li J."/>
            <person name="Feng Y."/>
            <person name="Xiao L."/>
        </authorList>
    </citation>
    <scope>NUCLEOTIDE SEQUENCE</scope>
    <source>
        <strain evidence="2">33844</strain>
    </source>
</reference>
<dbReference type="EMBL" id="JAPCXC010000023">
    <property type="protein sequence ID" value="KAJ1610634.1"/>
    <property type="molecule type" value="Genomic_DNA"/>
</dbReference>
<gene>
    <name evidence="2" type="ORF">OJ253_1121</name>
</gene>
<keyword evidence="1" id="KW-0175">Coiled coil</keyword>
<evidence type="ECO:0000313" key="2">
    <source>
        <dbReference type="EMBL" id="KAJ1610634.1"/>
    </source>
</evidence>
<proteinExistence type="predicted"/>
<dbReference type="Proteomes" id="UP001067231">
    <property type="component" value="Unassembled WGS sequence"/>
</dbReference>
<comment type="caution">
    <text evidence="2">The sequence shown here is derived from an EMBL/GenBank/DDBJ whole genome shotgun (WGS) entry which is preliminary data.</text>
</comment>
<sequence>MLRDDPEKNRFDEYRSSLEDQRVSEELDNAIDVLVSEKKVWEAAFNAAKLEITEKTLEIQNLKRLLNEKNDYIQRECNRDCNLLKGPFETLMYSNKAVVNSNSTSKTSKSIEVNLFEELIKIAAVETRVLDDEGDFLSKLESSSSMEDAYKFIFRTLVELSLNNSSQERRIESLNEELSATQDAVQNLQKTLQDSQNSSRLVSDAYKSQIKSLQDDLLNACKDIDFWREQCENPNQKGTTKYENMEADQEPHHQDFDPTEWCNLGSGTNSLIQVETFPDSYWWFISY</sequence>
<protein>
    <submittedName>
        <fullName evidence="2">Uncharacterized protein</fullName>
    </submittedName>
</protein>
<feature type="coiled-coil region" evidence="1">
    <location>
        <begin position="157"/>
        <end position="198"/>
    </location>
</feature>
<accession>A0A9D5DJU3</accession>
<dbReference type="AlphaFoldDB" id="A0A9D5DJU3"/>
<organism evidence="2">
    <name type="scientific">Cryptosporidium canis</name>
    <dbReference type="NCBI Taxonomy" id="195482"/>
    <lineage>
        <taxon>Eukaryota</taxon>
        <taxon>Sar</taxon>
        <taxon>Alveolata</taxon>
        <taxon>Apicomplexa</taxon>
        <taxon>Conoidasida</taxon>
        <taxon>Coccidia</taxon>
        <taxon>Eucoccidiorida</taxon>
        <taxon>Eimeriorina</taxon>
        <taxon>Cryptosporidiidae</taxon>
        <taxon>Cryptosporidium</taxon>
    </lineage>
</organism>
<dbReference type="OrthoDB" id="339083at2759"/>